<dbReference type="EMBL" id="CP064795">
    <property type="protein sequence ID" value="QPG05328.1"/>
    <property type="molecule type" value="Genomic_DNA"/>
</dbReference>
<feature type="transmembrane region" description="Helical" evidence="1">
    <location>
        <begin position="101"/>
        <end position="122"/>
    </location>
</feature>
<protein>
    <submittedName>
        <fullName evidence="3">DedA family protein</fullName>
    </submittedName>
</protein>
<dbReference type="InterPro" id="IPR051311">
    <property type="entry name" value="DedA_domain"/>
</dbReference>
<dbReference type="PANTHER" id="PTHR42709">
    <property type="entry name" value="ALKALINE PHOSPHATASE LIKE PROTEIN"/>
    <property type="match status" value="1"/>
</dbReference>
<accession>A0A7S9DX48</accession>
<sequence length="193" mass="21576">MKIFQPCYDMALRWSRHRHASRYLGGLSFAESMFFPIPPDVMLAPMSLSQPNRAWYFAMLTTLTSVLGGIAGYMLGYFTFEAWLEPIIMSAGYADKLATAMGWFEQYGVWIVFLAGFSPIPYKVFTISAGVLQMAFLPFIVASAIGRGARFFLVAGLMRWGGAPMEAKLRQYVEVLGWAVIALAILAYFFVKG</sequence>
<dbReference type="KEGG" id="smaa:IT774_14645"/>
<keyword evidence="1" id="KW-0472">Membrane</keyword>
<feature type="transmembrane region" description="Helical" evidence="1">
    <location>
        <begin position="57"/>
        <end position="80"/>
    </location>
</feature>
<feature type="domain" description="VTT" evidence="2">
    <location>
        <begin position="53"/>
        <end position="157"/>
    </location>
</feature>
<evidence type="ECO:0000313" key="4">
    <source>
        <dbReference type="Proteomes" id="UP000595095"/>
    </source>
</evidence>
<name>A0A7S9DX48_9ALTE</name>
<evidence type="ECO:0000256" key="1">
    <source>
        <dbReference type="SAM" id="Phobius"/>
    </source>
</evidence>
<reference evidence="3 4" key="1">
    <citation type="submission" date="2020-11" db="EMBL/GenBank/DDBJ databases">
        <title>Complete genome sequence for Salinimonas sp. strain G2-b.</title>
        <authorList>
            <person name="Park S.-J."/>
        </authorList>
    </citation>
    <scope>NUCLEOTIDE SEQUENCE [LARGE SCALE GENOMIC DNA]</scope>
    <source>
        <strain evidence="3 4">G2-b</strain>
    </source>
</reference>
<keyword evidence="1" id="KW-1133">Transmembrane helix</keyword>
<dbReference type="Proteomes" id="UP000595095">
    <property type="component" value="Chromosome"/>
</dbReference>
<dbReference type="Pfam" id="PF09335">
    <property type="entry name" value="VTT_dom"/>
    <property type="match status" value="1"/>
</dbReference>
<keyword evidence="4" id="KW-1185">Reference proteome</keyword>
<gene>
    <name evidence="3" type="ORF">IT774_14645</name>
</gene>
<evidence type="ECO:0000313" key="3">
    <source>
        <dbReference type="EMBL" id="QPG05328.1"/>
    </source>
</evidence>
<dbReference type="PANTHER" id="PTHR42709:SF11">
    <property type="entry name" value="DEDA FAMILY PROTEIN"/>
    <property type="match status" value="1"/>
</dbReference>
<evidence type="ECO:0000259" key="2">
    <source>
        <dbReference type="Pfam" id="PF09335"/>
    </source>
</evidence>
<dbReference type="GO" id="GO:0005886">
    <property type="term" value="C:plasma membrane"/>
    <property type="evidence" value="ECO:0007669"/>
    <property type="project" value="TreeGrafter"/>
</dbReference>
<organism evidence="3 4">
    <name type="scientific">Salinimonas marina</name>
    <dbReference type="NCBI Taxonomy" id="2785918"/>
    <lineage>
        <taxon>Bacteria</taxon>
        <taxon>Pseudomonadati</taxon>
        <taxon>Pseudomonadota</taxon>
        <taxon>Gammaproteobacteria</taxon>
        <taxon>Alteromonadales</taxon>
        <taxon>Alteromonadaceae</taxon>
        <taxon>Alteromonas/Salinimonas group</taxon>
        <taxon>Salinimonas</taxon>
    </lineage>
</organism>
<feature type="transmembrane region" description="Helical" evidence="1">
    <location>
        <begin position="134"/>
        <end position="160"/>
    </location>
</feature>
<dbReference type="RefSeq" id="WP_195810418.1">
    <property type="nucleotide sequence ID" value="NZ_CP064795.1"/>
</dbReference>
<feature type="transmembrane region" description="Helical" evidence="1">
    <location>
        <begin position="172"/>
        <end position="191"/>
    </location>
</feature>
<keyword evidence="1" id="KW-0812">Transmembrane</keyword>
<dbReference type="InterPro" id="IPR032816">
    <property type="entry name" value="VTT_dom"/>
</dbReference>
<dbReference type="AlphaFoldDB" id="A0A7S9DX48"/>
<proteinExistence type="predicted"/>